<gene>
    <name evidence="2" type="ORF">J4215_01035</name>
</gene>
<organism evidence="2 3">
    <name type="scientific">Candidatus Iainarchaeum sp</name>
    <dbReference type="NCBI Taxonomy" id="3101447"/>
    <lineage>
        <taxon>Archaea</taxon>
        <taxon>Candidatus Iainarchaeota</taxon>
        <taxon>Candidatus Iainarchaeia</taxon>
        <taxon>Candidatus Iainarchaeales</taxon>
        <taxon>Candidatus Iainarchaeaceae</taxon>
        <taxon>Candidatus Iainarchaeum</taxon>
    </lineage>
</organism>
<reference evidence="2" key="1">
    <citation type="submission" date="2021-03" db="EMBL/GenBank/DDBJ databases">
        <authorList>
            <person name="Jaffe A."/>
        </authorList>
    </citation>
    <scope>NUCLEOTIDE SEQUENCE</scope>
    <source>
        <strain evidence="2">RIFCSPLOWO2_01_FULL_AR10_48_17</strain>
    </source>
</reference>
<name>A0A8T4L1D2_9ARCH</name>
<dbReference type="Proteomes" id="UP000675968">
    <property type="component" value="Unassembled WGS sequence"/>
</dbReference>
<feature type="region of interest" description="Disordered" evidence="1">
    <location>
        <begin position="159"/>
        <end position="209"/>
    </location>
</feature>
<dbReference type="AlphaFoldDB" id="A0A8T4L1D2"/>
<evidence type="ECO:0000256" key="1">
    <source>
        <dbReference type="SAM" id="MobiDB-lite"/>
    </source>
</evidence>
<feature type="compositionally biased region" description="Polar residues" evidence="1">
    <location>
        <begin position="41"/>
        <end position="56"/>
    </location>
</feature>
<evidence type="ECO:0000313" key="2">
    <source>
        <dbReference type="EMBL" id="MBS3061148.1"/>
    </source>
</evidence>
<sequence>MNPTQRSALLVGLVVLIAIALVGIYLTQPAAPPLSPPQTPADQNDTNAAPSPNGFSQFVLPQPTPGSFDRNQFIAKLCNDPASIPGTQYPAEKYPQKVQQCGDNYVIYPPQNATNPPFIFIDQQYRVLGSCEQKPNAIRLMAECPIPCAPENLCHNKPISPMDGGGIANPGQPPGADGEGGEGGTPPETPTTPPDTPPITPPDTNNDQINLENYIRTDDPAYCELIEDPQLREYCFSLGLDDDTNVLENFEAVYTSANNTDYNQIEIYQNGLTFRSIPEPPASCQDWTEPTPCYLAEDVSSQYIVLTTTDLNRLVSLISEINFVVLDDAYNTNPPVGDSYDQQLYVKLRRTEKMVTYTTYQDAPAAPESFDIIKTELFELVRRKFGPQN</sequence>
<feature type="region of interest" description="Disordered" evidence="1">
    <location>
        <begin position="33"/>
        <end position="58"/>
    </location>
</feature>
<protein>
    <submittedName>
        <fullName evidence="2">Uncharacterized protein</fullName>
    </submittedName>
</protein>
<accession>A0A8T4L1D2</accession>
<comment type="caution">
    <text evidence="2">The sequence shown here is derived from an EMBL/GenBank/DDBJ whole genome shotgun (WGS) entry which is preliminary data.</text>
</comment>
<evidence type="ECO:0000313" key="3">
    <source>
        <dbReference type="Proteomes" id="UP000675968"/>
    </source>
</evidence>
<reference evidence="2" key="2">
    <citation type="submission" date="2021-05" db="EMBL/GenBank/DDBJ databases">
        <title>Protein family content uncovers lineage relationships and bacterial pathway maintenance mechanisms in DPANN archaea.</title>
        <authorList>
            <person name="Castelle C.J."/>
            <person name="Meheust R."/>
            <person name="Jaffe A.L."/>
            <person name="Seitz K."/>
            <person name="Gong X."/>
            <person name="Baker B.J."/>
            <person name="Banfield J.F."/>
        </authorList>
    </citation>
    <scope>NUCLEOTIDE SEQUENCE</scope>
    <source>
        <strain evidence="2">RIFCSPLOWO2_01_FULL_AR10_48_17</strain>
    </source>
</reference>
<feature type="compositionally biased region" description="Pro residues" evidence="1">
    <location>
        <begin position="187"/>
        <end position="201"/>
    </location>
</feature>
<dbReference type="EMBL" id="JAGVWC010000008">
    <property type="protein sequence ID" value="MBS3061148.1"/>
    <property type="molecule type" value="Genomic_DNA"/>
</dbReference>
<proteinExistence type="predicted"/>